<dbReference type="Gene3D" id="1.10.506.10">
    <property type="entry name" value="GTPase Activation - p120gap, domain 1"/>
    <property type="match status" value="2"/>
</dbReference>
<dbReference type="PROSITE" id="PS00509">
    <property type="entry name" value="RAS_GTPASE_ACTIV_1"/>
    <property type="match status" value="1"/>
</dbReference>
<dbReference type="Proteomes" id="UP001239445">
    <property type="component" value="Unassembled WGS sequence"/>
</dbReference>
<keyword evidence="2" id="KW-0597">Phosphoprotein</keyword>
<dbReference type="InterPro" id="IPR001251">
    <property type="entry name" value="CRAL-TRIO_dom"/>
</dbReference>
<feature type="domain" description="Ras-GAP" evidence="4">
    <location>
        <begin position="1248"/>
        <end position="1441"/>
    </location>
</feature>
<keyword evidence="6" id="KW-1185">Reference proteome</keyword>
<dbReference type="InterPro" id="IPR016024">
    <property type="entry name" value="ARM-type_fold"/>
</dbReference>
<dbReference type="CDD" id="cd05392">
    <property type="entry name" value="RasGAP_Neurofibromin_like"/>
    <property type="match status" value="1"/>
</dbReference>
<dbReference type="InterPro" id="IPR001936">
    <property type="entry name" value="RasGAP_dom"/>
</dbReference>
<feature type="compositionally biased region" description="Basic and acidic residues" evidence="3">
    <location>
        <begin position="1058"/>
        <end position="1070"/>
    </location>
</feature>
<dbReference type="GO" id="GO:0007165">
    <property type="term" value="P:signal transduction"/>
    <property type="evidence" value="ECO:0007669"/>
    <property type="project" value="UniProtKB-ARBA"/>
</dbReference>
<evidence type="ECO:0000256" key="1">
    <source>
        <dbReference type="ARBA" id="ARBA00022468"/>
    </source>
</evidence>
<reference evidence="5" key="1">
    <citation type="submission" date="2023-06" db="EMBL/GenBank/DDBJ databases">
        <title>Genome-scale phylogeny and comparative genomics of the fungal order Sordariales.</title>
        <authorList>
            <consortium name="Lawrence Berkeley National Laboratory"/>
            <person name="Hensen N."/>
            <person name="Bonometti L."/>
            <person name="Westerberg I."/>
            <person name="Brannstrom I.O."/>
            <person name="Guillou S."/>
            <person name="Cros-Aarteil S."/>
            <person name="Calhoun S."/>
            <person name="Haridas S."/>
            <person name="Kuo A."/>
            <person name="Mondo S."/>
            <person name="Pangilinan J."/>
            <person name="Riley R."/>
            <person name="Labutti K."/>
            <person name="Andreopoulos B."/>
            <person name="Lipzen A."/>
            <person name="Chen C."/>
            <person name="Yanf M."/>
            <person name="Daum C."/>
            <person name="Ng V."/>
            <person name="Clum A."/>
            <person name="Steindorff A."/>
            <person name="Ohm R."/>
            <person name="Martin F."/>
            <person name="Silar P."/>
            <person name="Natvig D."/>
            <person name="Lalanne C."/>
            <person name="Gautier V."/>
            <person name="Ament-Velasquez S.L."/>
            <person name="Kruys A."/>
            <person name="Hutchinson M.I."/>
            <person name="Powell A.J."/>
            <person name="Barry K."/>
            <person name="Miller A.N."/>
            <person name="Grigoriev I.V."/>
            <person name="Debuchy R."/>
            <person name="Gladieux P."/>
            <person name="Thoren M.H."/>
            <person name="Johannesson H."/>
        </authorList>
    </citation>
    <scope>NUCLEOTIDE SEQUENCE</scope>
    <source>
        <strain evidence="5">PSN4</strain>
    </source>
</reference>
<evidence type="ECO:0000313" key="6">
    <source>
        <dbReference type="Proteomes" id="UP001239445"/>
    </source>
</evidence>
<dbReference type="Pfam" id="PF00616">
    <property type="entry name" value="RasGAP"/>
    <property type="match status" value="1"/>
</dbReference>
<dbReference type="InterPro" id="IPR036865">
    <property type="entry name" value="CRAL-TRIO_dom_sf"/>
</dbReference>
<name>A0AAJ0FBI4_9PEZI</name>
<dbReference type="SUPFAM" id="SSF48371">
    <property type="entry name" value="ARM repeat"/>
    <property type="match status" value="2"/>
</dbReference>
<sequence length="2612" mass="289194">MNINGAPSNQSLLAMNGDAGLLVGALVERLTTRLPHRTGTPAQDLSLDDIVAITRSTLVKISVTSIALVLDSLLALLEDLSRPYKSALSHPPHVLLSELYTLELIADCCASNWDPTSSSAAHPALDTPLSPTRRAALPAPAPLDESLVVRILDAIKLLFEPLPDGYILPAKTILDDSSARHIAAQLLEETVRTPLSTPSNASNEPVESSRLMQAHAVAIESHVKTIVEYVTASTWSATFEYLRNVVYSARTSVPPQGAPLPNAAAAEEERSALIILRSVSFFWVDQQKLSSVVQEFSSSFLHFRKSFQNTVAVVTPLLITRWLDRYPHEFVQMHTMQKRRDNGPDTLFDMTHTVVDNGRRRALLYPLQTTLLFLLPDVFEVASNLREAKSGGMAKKVGFLDGLRKALRNRNEQAAYCLVSLLRAARHFDAESDSALLSYAMDVLPEVRDAVFRRFSPGIDNVQLEQDIMTAAFVSLANLNFEDCVESLAPSCLAPSAPHGFKIAVIQACSHFARLGHGDRYQPLFTAASAYIQGQLQNMASQLHDGYVEDQSGQRKAVESPPLVNVICNILSFLDASPMTLFQGPPADEAKRAIFFQENLKALISCMIAPDQSVRKLATGVARRLFAKDKVLPILRTYDGIKSEQFRVSFWRLTSLILAAICDRAGLPGTSDGLKSIHGYLESRLLLLTSIPELTEITEDVPEWTAASTKLETLLLVSLCSADIEVGQIVTSCVGTFLDECKLIEAASKAARASITILRNDAIFREISSRAFRFTGLVAFQKRIRTLLRRMRYPSAGILDAWEIVFDRWLHLSKDVSMTTAEAVAERTVAEWRNYSGFLASLGGICTADQAVTLEEPAISGLRWIDRLSSENHEEPLLNRYLRLSIQLLACANVRIRETMREVLSTEVPPSLYQPLFKALESELDVLFTGALEPSVKGQDNEIVFAEQAASLLKALVERLDTPTELGAASSLHLGSLTLNFAKFLDGVPDTPSSLRVKIKICQLCEAVTKRKEHLNLRDDVRNRNQLLEYIFSWIARPRSPRLEGMAYEAKGGPGGGGRRDQQDETQRVQKDLDKACLRSLAELTFRLPLQPGDGQTDAGTSELKSQMFHQYFNRFLSLLNLEPSLSEFGGRVGEHIGAGAGAGGGGATAGTKDDNPSVADLAITILSNLLSANIDVGLKHSLSIGYHENVEIRTAFVRVLYNILVQGTEFNNLSDAAVNEKYDELLELLTTDTTLAAAMSAVCPSHEVDELTISLLNIFETRGMSFVLLEALIKQEVEDTENESELLRRTCVATKMLSIYAKWKGGGYLKATLQKVVERLMTAAKDVNLELDPTRVASTEELENNASQLQVVAKVFIDDIRASSANIPPSFRKICNIISTAVTPRFPDAKYTAVGAFVFLRFFCPAIVAPEVEGLVATAPSKEMRRGLLLIAKVIQNLANNVLFGAKEPYMFPLNKFLAQNIYKVTMFLREISNPPETLPNTAGGESFDFGSCVALHRFLYDHWDHVRQRLVAQERREFVRSPGESARVRSPVLEPLRNLIMNLGPPPLAVTWNRPQISANTPPAYSRFQNFMLRNAFRSTESFLTARAVYDGGESKDGLSIICIILRNIDAESIDYETLLYCYLKIASRLWHRPFGLLIDATCYSGQNEPQDELFQLLEQLTPSELSRQLSRVYIYNMNSACKKCFRRILRFSTKNDNSVFNPRNVEYHLIGSLQDLQAHFHLSQLHLPKETISVVTDTRYVFQPITRLSKSKGKIEVMIKVGSQFVQVTTTKKQEVPGFRLSTTVNDIFRLGDVDEAPTSIQTEDDSAFGLRADNGKIVMYFTSPKKADVLQAIRAAKAKYGKDTRAMKSFERLIRPQDVPGTLLNLALTNLASPDAVLRLSSYNLLGALCKAFKFTAASQLMATKDISVPLDPSQFIVKISRKLAQDEPQLTSDFLNEFFVGWDSFSDEQKPLSLAYMAPWIPGLRTSLLANEPESDKGREKIAALFRKLIDVTLSDPTLNFTLEQSVWPVIYQDEVLLDIFLEEIIKTALSIGFMDEQTETLTSIASAIGTITLRGKVISRLRKALNRSSLRPTKYLPDNAVWNEICVLLQFCLALSFDSGVQSQLYLPEIFHVVTMLANTGSSDVRVVVHRLLINSIHSACTSFALDEARLNKLRATLETLSDPRSEVFTHAMAFTRDGASISTNQDAGPTLSATENLATLLFETCSVAAPSVDVANAWRSRWMSLVASTAFQNNPAIQPRAFTVMGCLAREEVDDDLLYQVLVALRNSVGRFGDDSNSDMLVAIVTSLSKMMAKLPSASRYGLQLFWLAMSLLRLVPPNLFNCTALFLESVLSNISTSGDMRGESMVTHLLEGRAQLEKAAGPLDEAYGIHFNGKNFHFAACACLVRGLTDTVTKATAMRVLSTFLEMTTWTPEPTEKSIRDLAASPYMTLMLARATSIEELRDGLWSAGINPTGLADIGKLRMASQDVDAVEDKDLLLNTAIELVDFQYLDDAVQNRTLQWLNEVAGTRPAVIMHLCGPIITILDDILLHCQNPATLESAHRLLQTLTSNPKFSTAMETPGMLSERLDDMGFDGLWRSCSFNLSQDQDKQCFGLTEKLIELIII</sequence>
<organism evidence="5 6">
    <name type="scientific">Echria macrotheca</name>
    <dbReference type="NCBI Taxonomy" id="438768"/>
    <lineage>
        <taxon>Eukaryota</taxon>
        <taxon>Fungi</taxon>
        <taxon>Dikarya</taxon>
        <taxon>Ascomycota</taxon>
        <taxon>Pezizomycotina</taxon>
        <taxon>Sordariomycetes</taxon>
        <taxon>Sordariomycetidae</taxon>
        <taxon>Sordariales</taxon>
        <taxon>Schizotheciaceae</taxon>
        <taxon>Echria</taxon>
    </lineage>
</organism>
<dbReference type="InterPro" id="IPR023152">
    <property type="entry name" value="RasGAP_CS"/>
</dbReference>
<dbReference type="SMART" id="SM00323">
    <property type="entry name" value="RasGAP"/>
    <property type="match status" value="1"/>
</dbReference>
<dbReference type="GO" id="GO:0005096">
    <property type="term" value="F:GTPase activator activity"/>
    <property type="evidence" value="ECO:0007669"/>
    <property type="project" value="UniProtKB-KW"/>
</dbReference>
<dbReference type="PANTHER" id="PTHR10194">
    <property type="entry name" value="RAS GTPASE-ACTIVATING PROTEINS"/>
    <property type="match status" value="1"/>
</dbReference>
<evidence type="ECO:0000259" key="4">
    <source>
        <dbReference type="PROSITE" id="PS50018"/>
    </source>
</evidence>
<dbReference type="Gene3D" id="2.30.29.30">
    <property type="entry name" value="Pleckstrin-homology domain (PH domain)/Phosphotyrosine-binding domain (PTB)"/>
    <property type="match status" value="1"/>
</dbReference>
<evidence type="ECO:0000256" key="3">
    <source>
        <dbReference type="SAM" id="MobiDB-lite"/>
    </source>
</evidence>
<dbReference type="InterPro" id="IPR008936">
    <property type="entry name" value="Rho_GTPase_activation_prot"/>
</dbReference>
<dbReference type="Gene3D" id="3.40.525.10">
    <property type="entry name" value="CRAL-TRIO lipid binding domain"/>
    <property type="match status" value="1"/>
</dbReference>
<dbReference type="SUPFAM" id="SSF48350">
    <property type="entry name" value="GTPase activation domain, GAP"/>
    <property type="match status" value="1"/>
</dbReference>
<dbReference type="InterPro" id="IPR054071">
    <property type="entry name" value="PH_NF1"/>
</dbReference>
<dbReference type="Pfam" id="PF21877">
    <property type="entry name" value="PH_NF1"/>
    <property type="match status" value="1"/>
</dbReference>
<dbReference type="EMBL" id="MU839827">
    <property type="protein sequence ID" value="KAK1761142.1"/>
    <property type="molecule type" value="Genomic_DNA"/>
</dbReference>
<gene>
    <name evidence="5" type="ORF">QBC47DRAFT_369215</name>
</gene>
<proteinExistence type="predicted"/>
<evidence type="ECO:0000256" key="2">
    <source>
        <dbReference type="ARBA" id="ARBA00022553"/>
    </source>
</evidence>
<protein>
    <submittedName>
        <fullName evidence="5">Neurofibromin</fullName>
    </submittedName>
</protein>
<dbReference type="Pfam" id="PF13716">
    <property type="entry name" value="CRAL_TRIO_2"/>
    <property type="match status" value="1"/>
</dbReference>
<evidence type="ECO:0000313" key="5">
    <source>
        <dbReference type="EMBL" id="KAK1761142.1"/>
    </source>
</evidence>
<dbReference type="PANTHER" id="PTHR10194:SF142">
    <property type="entry name" value="NEUROFIBROMIN"/>
    <property type="match status" value="1"/>
</dbReference>
<comment type="caution">
    <text evidence="5">The sequence shown here is derived from an EMBL/GenBank/DDBJ whole genome shotgun (WGS) entry which is preliminary data.</text>
</comment>
<dbReference type="PROSITE" id="PS50018">
    <property type="entry name" value="RAS_GTPASE_ACTIV_2"/>
    <property type="match status" value="1"/>
</dbReference>
<keyword evidence="1" id="KW-0343">GTPase activation</keyword>
<dbReference type="InterPro" id="IPR039360">
    <property type="entry name" value="Ras_GTPase"/>
</dbReference>
<dbReference type="InterPro" id="IPR011993">
    <property type="entry name" value="PH-like_dom_sf"/>
</dbReference>
<accession>A0AAJ0FBI4</accession>
<feature type="region of interest" description="Disordered" evidence="3">
    <location>
        <begin position="1049"/>
        <end position="1070"/>
    </location>
</feature>